<feature type="region of interest" description="Disordered" evidence="2">
    <location>
        <begin position="1"/>
        <end position="50"/>
    </location>
</feature>
<accession>A0AAX6E3A4</accession>
<evidence type="ECO:0000256" key="1">
    <source>
        <dbReference type="ARBA" id="ARBA00022664"/>
    </source>
</evidence>
<sequence length="1115" mass="121156">METRRSAMDRPPSGDLPVPKKPRLAADPRKQSNRGEDSSSSPAPPASARGVTELVGDYRTALAELTVNSKPVITNLTIIAGENLHAARGIAAAICSNVLEVPSEQKLPSLYLLDSIVKNIGRDYIKYFSARLPEVFCKAYKQVDSSLHQSMRHLFGTWKGVFPPSALQLIEKELGFPSISNGSSGSAASKSDLRTQRPAQGIHVNPKYLEARQHLEQSTRAKELSSDDGRGVINPLDDVERPDRNIITGNTRQRTDMPSRIPVMEISIQRPQRELLNNTSPEKKAVDDVKGHGFSSILPRQHDLGARISEKITERDELGKQYCGTGSSATEVFSTRSNGFDAINAYENYRSGLSQPDSRPPSVQLDNINKAIHPKFNWKNSEEEEYMWDDMGSKLKDYGGTNSSVRGGWNTDSADKPTNLQRGQWKPTETGQLDFQENKFDTFSRLKTSGAVSLFRDFSGHYSQSHRQRDTDSRRSMESTSDQLSLERVASGHHASSLWPRRESLLSGSDLNQMTGGGLSTRVSGQPEGQSIPLGHELSTSLISSLPRAGLLPNLHSSSLGPSSTLSGSSGLLGQQGFQPPLPPAHSPSSFMSPQYPMVHSLVDHDHSQPPSSSQMVQKPIQMKGHLRKHASVSQDSFSTSTQDHSQKPNILQNLQPPPLPSSQPSSTHFAQMRHQVSLLHQSEFDLPSNQAQTQPQLLIQPDKALSLPQGSGTHLRGYSGETLTDNPANISGKSSTSSLLAAIMKSGILTNNLSNGLPNFSIQGPQPSGAPPLQNLASSASLITQSSTMLQTPQGNTPNVIPPLTGTMLPPLPPGPPPSSSLVCSSEKPNKVVANPNPISNLLSSLIAKGIISSPATELTTVTSSPVPLKVPEQNSEFTRDTLDVVPSVAATSIIPPASVKEHSVLISEPSAPPGAAVLQLDVKALSDLIGFDFKPEIIRELHTSVVNSLYDDLNHDRDMCGLRFKVQEQLRSHLDLHASKNSELCSSDIASRKWYKNITSLVVASLESPQATVPTTYLEEVVPVIGNGPMVPADETQCICALCGEPFEDFYSHERDEWMYKGTVYLNSKDKDSDNRSMDENIEQVFIVHDKCISSSADNMEVAECDGVVCSDG</sequence>
<dbReference type="GO" id="GO:0006369">
    <property type="term" value="P:termination of RNA polymerase II transcription"/>
    <property type="evidence" value="ECO:0007669"/>
    <property type="project" value="InterPro"/>
</dbReference>
<protein>
    <submittedName>
        <fullName evidence="4">Polyadenylation and cleavage factor-like protein 4</fullName>
    </submittedName>
</protein>
<evidence type="ECO:0000313" key="4">
    <source>
        <dbReference type="EMBL" id="KAJ6798439.1"/>
    </source>
</evidence>
<reference evidence="4" key="2">
    <citation type="submission" date="2023-04" db="EMBL/GenBank/DDBJ databases">
        <authorList>
            <person name="Bruccoleri R.E."/>
            <person name="Oakeley E.J."/>
            <person name="Faust A.-M."/>
            <person name="Dessus-Babus S."/>
            <person name="Altorfer M."/>
            <person name="Burckhardt D."/>
            <person name="Oertli M."/>
            <person name="Naumann U."/>
            <person name="Petersen F."/>
            <person name="Wong J."/>
        </authorList>
    </citation>
    <scope>NUCLEOTIDE SEQUENCE</scope>
    <source>
        <strain evidence="4">GSM-AAB239-AS_SAM_17_03QT</strain>
        <tissue evidence="4">Leaf</tissue>
    </source>
</reference>
<reference evidence="4" key="1">
    <citation type="journal article" date="2023" name="GigaByte">
        <title>Genome assembly of the bearded iris, Iris pallida Lam.</title>
        <authorList>
            <person name="Bruccoleri R.E."/>
            <person name="Oakeley E.J."/>
            <person name="Faust A.M.E."/>
            <person name="Altorfer M."/>
            <person name="Dessus-Babus S."/>
            <person name="Burckhardt D."/>
            <person name="Oertli M."/>
            <person name="Naumann U."/>
            <person name="Petersen F."/>
            <person name="Wong J."/>
        </authorList>
    </citation>
    <scope>NUCLEOTIDE SEQUENCE</scope>
    <source>
        <strain evidence="4">GSM-AAB239-AS_SAM_17_03QT</strain>
    </source>
</reference>
<dbReference type="Pfam" id="PF04818">
    <property type="entry name" value="CID"/>
    <property type="match status" value="1"/>
</dbReference>
<name>A0AAX6E3A4_IRIPA</name>
<dbReference type="EMBL" id="JANAVB010040220">
    <property type="protein sequence ID" value="KAJ6798439.1"/>
    <property type="molecule type" value="Genomic_DNA"/>
</dbReference>
<dbReference type="InterPro" id="IPR057242">
    <property type="entry name" value="PCFS4-like"/>
</dbReference>
<dbReference type="Gene3D" id="1.25.40.90">
    <property type="match status" value="1"/>
</dbReference>
<dbReference type="Pfam" id="PF23228">
    <property type="entry name" value="zf_PCFS4"/>
    <property type="match status" value="1"/>
</dbReference>
<gene>
    <name evidence="4" type="ORF">M6B38_211960</name>
</gene>
<dbReference type="InterPro" id="IPR008942">
    <property type="entry name" value="ENTH_VHS"/>
</dbReference>
<organism evidence="4 5">
    <name type="scientific">Iris pallida</name>
    <name type="common">Sweet iris</name>
    <dbReference type="NCBI Taxonomy" id="29817"/>
    <lineage>
        <taxon>Eukaryota</taxon>
        <taxon>Viridiplantae</taxon>
        <taxon>Streptophyta</taxon>
        <taxon>Embryophyta</taxon>
        <taxon>Tracheophyta</taxon>
        <taxon>Spermatophyta</taxon>
        <taxon>Magnoliopsida</taxon>
        <taxon>Liliopsida</taxon>
        <taxon>Asparagales</taxon>
        <taxon>Iridaceae</taxon>
        <taxon>Iridoideae</taxon>
        <taxon>Irideae</taxon>
        <taxon>Iris</taxon>
    </lineage>
</organism>
<feature type="domain" description="CID" evidence="3">
    <location>
        <begin position="50"/>
        <end position="178"/>
    </location>
</feature>
<dbReference type="AlphaFoldDB" id="A0AAX6E3A4"/>
<feature type="compositionally biased region" description="Low complexity" evidence="2">
    <location>
        <begin position="181"/>
        <end position="190"/>
    </location>
</feature>
<dbReference type="GO" id="GO:0000993">
    <property type="term" value="F:RNA polymerase II complex binding"/>
    <property type="evidence" value="ECO:0007669"/>
    <property type="project" value="InterPro"/>
</dbReference>
<feature type="region of interest" description="Disordered" evidence="2">
    <location>
        <begin position="559"/>
        <end position="671"/>
    </location>
</feature>
<proteinExistence type="predicted"/>
<dbReference type="InterPro" id="IPR047415">
    <property type="entry name" value="Pcf11_CID"/>
</dbReference>
<dbReference type="Proteomes" id="UP001140949">
    <property type="component" value="Unassembled WGS sequence"/>
</dbReference>
<evidence type="ECO:0000256" key="2">
    <source>
        <dbReference type="SAM" id="MobiDB-lite"/>
    </source>
</evidence>
<dbReference type="GO" id="GO:0003729">
    <property type="term" value="F:mRNA binding"/>
    <property type="evidence" value="ECO:0007669"/>
    <property type="project" value="InterPro"/>
</dbReference>
<feature type="compositionally biased region" description="Low complexity" evidence="2">
    <location>
        <begin position="559"/>
        <end position="579"/>
    </location>
</feature>
<keyword evidence="5" id="KW-1185">Reference proteome</keyword>
<dbReference type="CDD" id="cd16982">
    <property type="entry name" value="CID_Pcf11"/>
    <property type="match status" value="1"/>
</dbReference>
<evidence type="ECO:0000259" key="3">
    <source>
        <dbReference type="PROSITE" id="PS51391"/>
    </source>
</evidence>
<dbReference type="GO" id="GO:0005737">
    <property type="term" value="C:cytoplasm"/>
    <property type="evidence" value="ECO:0007669"/>
    <property type="project" value="TreeGrafter"/>
</dbReference>
<dbReference type="PROSITE" id="PS51391">
    <property type="entry name" value="CID"/>
    <property type="match status" value="1"/>
</dbReference>
<dbReference type="PANTHER" id="PTHR15921">
    <property type="entry name" value="PRE-MRNA CLEAVAGE COMPLEX II"/>
    <property type="match status" value="1"/>
</dbReference>
<feature type="region of interest" description="Disordered" evidence="2">
    <location>
        <begin position="461"/>
        <end position="534"/>
    </location>
</feature>
<feature type="compositionally biased region" description="Basic and acidic residues" evidence="2">
    <location>
        <begin position="467"/>
        <end position="477"/>
    </location>
</feature>
<dbReference type="SMART" id="SM00582">
    <property type="entry name" value="RPR"/>
    <property type="match status" value="1"/>
</dbReference>
<feature type="region of interest" description="Disordered" evidence="2">
    <location>
        <begin position="181"/>
        <end position="202"/>
    </location>
</feature>
<dbReference type="FunFam" id="1.25.40.90:FF:000023">
    <property type="entry name" value="polyadenylation and cleavage factor homolog 4"/>
    <property type="match status" value="1"/>
</dbReference>
<dbReference type="GO" id="GO:0031124">
    <property type="term" value="P:mRNA 3'-end processing"/>
    <property type="evidence" value="ECO:0007669"/>
    <property type="project" value="InterPro"/>
</dbReference>
<dbReference type="PANTHER" id="PTHR15921:SF3">
    <property type="entry name" value="PRE-MRNA CLEAVAGE COMPLEX 2 PROTEIN PCF11"/>
    <property type="match status" value="1"/>
</dbReference>
<dbReference type="InterPro" id="IPR045154">
    <property type="entry name" value="PCF11-like"/>
</dbReference>
<dbReference type="InterPro" id="IPR006569">
    <property type="entry name" value="CID_dom"/>
</dbReference>
<evidence type="ECO:0000313" key="5">
    <source>
        <dbReference type="Proteomes" id="UP001140949"/>
    </source>
</evidence>
<dbReference type="SUPFAM" id="SSF48464">
    <property type="entry name" value="ENTH/VHS domain"/>
    <property type="match status" value="1"/>
</dbReference>
<feature type="compositionally biased region" description="Basic and acidic residues" evidence="2">
    <location>
        <begin position="24"/>
        <end position="37"/>
    </location>
</feature>
<feature type="compositionally biased region" description="Basic and acidic residues" evidence="2">
    <location>
        <begin position="216"/>
        <end position="230"/>
    </location>
</feature>
<feature type="region of interest" description="Disordered" evidence="2">
    <location>
        <begin position="404"/>
        <end position="433"/>
    </location>
</feature>
<comment type="caution">
    <text evidence="4">The sequence shown here is derived from an EMBL/GenBank/DDBJ whole genome shotgun (WGS) entry which is preliminary data.</text>
</comment>
<keyword evidence="1" id="KW-0507">mRNA processing</keyword>
<feature type="region of interest" description="Disordered" evidence="2">
    <location>
        <begin position="216"/>
        <end position="243"/>
    </location>
</feature>
<feature type="compositionally biased region" description="Polar residues" evidence="2">
    <location>
        <begin position="632"/>
        <end position="644"/>
    </location>
</feature>
<dbReference type="GO" id="GO:0005849">
    <property type="term" value="C:mRNA cleavage factor complex"/>
    <property type="evidence" value="ECO:0007669"/>
    <property type="project" value="TreeGrafter"/>
</dbReference>